<evidence type="ECO:0000313" key="3">
    <source>
        <dbReference type="RefSeq" id="XP_015280450.1"/>
    </source>
</evidence>
<evidence type="ECO:0000313" key="4">
    <source>
        <dbReference type="RefSeq" id="XP_015280451.1"/>
    </source>
</evidence>
<dbReference type="RefSeq" id="XP_015280451.1">
    <property type="nucleotide sequence ID" value="XM_015424965.1"/>
</dbReference>
<dbReference type="PANTHER" id="PTHR23325">
    <property type="entry name" value="SERUM RESPONSE FACTOR-BINDING"/>
    <property type="match status" value="1"/>
</dbReference>
<feature type="region of interest" description="Disordered" evidence="1">
    <location>
        <begin position="378"/>
        <end position="416"/>
    </location>
</feature>
<feature type="compositionally biased region" description="Basic and acidic residues" evidence="1">
    <location>
        <begin position="165"/>
        <end position="195"/>
    </location>
</feature>
<dbReference type="GeneID" id="107121949"/>
<feature type="compositionally biased region" description="Acidic residues" evidence="1">
    <location>
        <begin position="241"/>
        <end position="261"/>
    </location>
</feature>
<feature type="compositionally biased region" description="Basic and acidic residues" evidence="1">
    <location>
        <begin position="378"/>
        <end position="391"/>
    </location>
</feature>
<proteinExistence type="predicted"/>
<reference evidence="3 4" key="1">
    <citation type="submission" date="2025-05" db="UniProtKB">
        <authorList>
            <consortium name="RefSeq"/>
        </authorList>
    </citation>
    <scope>IDENTIFICATION</scope>
</reference>
<feature type="region of interest" description="Disordered" evidence="1">
    <location>
        <begin position="138"/>
        <end position="196"/>
    </location>
</feature>
<dbReference type="RefSeq" id="XP_015280450.1">
    <property type="nucleotide sequence ID" value="XM_015424964.1"/>
</dbReference>
<keyword evidence="2" id="KW-1185">Reference proteome</keyword>
<name>A0ABM1L3B4_GEKJA</name>
<accession>A0ABM1L3B4</accession>
<feature type="compositionally biased region" description="Polar residues" evidence="1">
    <location>
        <begin position="144"/>
        <end position="162"/>
    </location>
</feature>
<dbReference type="InterPro" id="IPR037393">
    <property type="entry name" value="Bud22/SRFB1"/>
</dbReference>
<feature type="region of interest" description="Disordered" evidence="1">
    <location>
        <begin position="233"/>
        <end position="330"/>
    </location>
</feature>
<evidence type="ECO:0000256" key="1">
    <source>
        <dbReference type="SAM" id="MobiDB-lite"/>
    </source>
</evidence>
<dbReference type="Proteomes" id="UP000694871">
    <property type="component" value="Unplaced"/>
</dbReference>
<organism evidence="2 4">
    <name type="scientific">Gekko japonicus</name>
    <name type="common">Schlegel's Japanese gecko</name>
    <dbReference type="NCBI Taxonomy" id="146911"/>
    <lineage>
        <taxon>Eukaryota</taxon>
        <taxon>Metazoa</taxon>
        <taxon>Chordata</taxon>
        <taxon>Craniata</taxon>
        <taxon>Vertebrata</taxon>
        <taxon>Euteleostomi</taxon>
        <taxon>Lepidosauria</taxon>
        <taxon>Squamata</taxon>
        <taxon>Bifurcata</taxon>
        <taxon>Gekkota</taxon>
        <taxon>Gekkonidae</taxon>
        <taxon>Gekkoninae</taxon>
        <taxon>Gekko</taxon>
    </lineage>
</organism>
<dbReference type="PANTHER" id="PTHR23325:SF1">
    <property type="entry name" value="SERUM RESPONSE FACTOR-BINDING PROTEIN 1"/>
    <property type="match status" value="1"/>
</dbReference>
<gene>
    <name evidence="3 4" type="primary">SRFBP1</name>
</gene>
<sequence length="429" mass="48631">MAQVLNLNNEVVKMRREVKKARVLTIRKLTRHIAKLKAKKGTEDAVLKNHKRAQRLLEEIHAMKEIKIDQVTKLALGGEINFELVCKKPDSTATDRAIARLTTHPQLKTKIADIKAAVKAFKDLRQKPARAVSLEEYKSEEQLTKQPEVTQHSSSSECSQMFKQGKTEVREKSDTDKGKKQICKKEKQKPVDSGKKWASVDSTLEAFKHHKLVPKSQLEMTVCPERKKCLGDLLNGSKDESDSDASNTEEDAGEEYFDDSTEERFYNQSSGSDESDDNDDFFIGKVKRMKKRGTADLSSLAKDKVKSMVVKKAKGSQSDTVQDPEIQGNCPNAKVRKLESVFYTSLSNSKQKSKNVKRTPRDHLSKNKMMVFERKCPEKQLPKRGGIKQDLKGGQLAQPLHPSWEASRKRREQTSQITAFQGKKIIFED</sequence>
<protein>
    <submittedName>
        <fullName evidence="3 4">Serum response factor-binding protein 1 isoform X1</fullName>
    </submittedName>
</protein>
<evidence type="ECO:0000313" key="2">
    <source>
        <dbReference type="Proteomes" id="UP000694871"/>
    </source>
</evidence>